<evidence type="ECO:0000256" key="2">
    <source>
        <dbReference type="ARBA" id="ARBA00022679"/>
    </source>
</evidence>
<dbReference type="PROSITE" id="PS00183">
    <property type="entry name" value="UBC_1"/>
    <property type="match status" value="1"/>
</dbReference>
<keyword evidence="3" id="KW-0547">Nucleotide-binding</keyword>
<feature type="domain" description="UBC core" evidence="8">
    <location>
        <begin position="6"/>
        <end position="162"/>
    </location>
</feature>
<evidence type="ECO:0000256" key="6">
    <source>
        <dbReference type="PROSITE-ProRule" id="PRU10133"/>
    </source>
</evidence>
<gene>
    <name evidence="9" type="ORF">O6P43_004037</name>
</gene>
<name>A0AAD7Q2U5_QUISA</name>
<dbReference type="SUPFAM" id="SSF54495">
    <property type="entry name" value="UBC-like"/>
    <property type="match status" value="1"/>
</dbReference>
<accession>A0AAD7Q2U5</accession>
<organism evidence="9 10">
    <name type="scientific">Quillaja saponaria</name>
    <name type="common">Soap bark tree</name>
    <dbReference type="NCBI Taxonomy" id="32244"/>
    <lineage>
        <taxon>Eukaryota</taxon>
        <taxon>Viridiplantae</taxon>
        <taxon>Streptophyta</taxon>
        <taxon>Embryophyta</taxon>
        <taxon>Tracheophyta</taxon>
        <taxon>Spermatophyta</taxon>
        <taxon>Magnoliopsida</taxon>
        <taxon>eudicotyledons</taxon>
        <taxon>Gunneridae</taxon>
        <taxon>Pentapetalae</taxon>
        <taxon>rosids</taxon>
        <taxon>fabids</taxon>
        <taxon>Fabales</taxon>
        <taxon>Quillajaceae</taxon>
        <taxon>Quillaja</taxon>
    </lineage>
</organism>
<reference evidence="9" key="1">
    <citation type="journal article" date="2023" name="Science">
        <title>Elucidation of the pathway for biosynthesis of saponin adjuvants from the soapbark tree.</title>
        <authorList>
            <person name="Reed J."/>
            <person name="Orme A."/>
            <person name="El-Demerdash A."/>
            <person name="Owen C."/>
            <person name="Martin L.B.B."/>
            <person name="Misra R.C."/>
            <person name="Kikuchi S."/>
            <person name="Rejzek M."/>
            <person name="Martin A.C."/>
            <person name="Harkess A."/>
            <person name="Leebens-Mack J."/>
            <person name="Louveau T."/>
            <person name="Stephenson M.J."/>
            <person name="Osbourn A."/>
        </authorList>
    </citation>
    <scope>NUCLEOTIDE SEQUENCE</scope>
    <source>
        <strain evidence="9">S10</strain>
    </source>
</reference>
<dbReference type="CDD" id="cd23805">
    <property type="entry name" value="UBCc_UBE2T"/>
    <property type="match status" value="1"/>
</dbReference>
<dbReference type="PANTHER" id="PTHR24068">
    <property type="entry name" value="UBIQUITIN-CONJUGATING ENZYME E2"/>
    <property type="match status" value="1"/>
</dbReference>
<feature type="compositionally biased region" description="Polar residues" evidence="7">
    <location>
        <begin position="508"/>
        <end position="530"/>
    </location>
</feature>
<dbReference type="EC" id="2.3.2.23" evidence="1"/>
<evidence type="ECO:0000256" key="5">
    <source>
        <dbReference type="ARBA" id="ARBA00022840"/>
    </source>
</evidence>
<dbReference type="InterPro" id="IPR023313">
    <property type="entry name" value="UBQ-conjugating_AS"/>
</dbReference>
<dbReference type="FunFam" id="3.10.110.10:FF:000041">
    <property type="entry name" value="Ubiquitin-conjugating enzyme E2 T"/>
    <property type="match status" value="1"/>
</dbReference>
<dbReference type="Gene3D" id="3.10.110.10">
    <property type="entry name" value="Ubiquitin Conjugating Enzyme"/>
    <property type="match status" value="1"/>
</dbReference>
<evidence type="ECO:0000256" key="4">
    <source>
        <dbReference type="ARBA" id="ARBA00022786"/>
    </source>
</evidence>
<dbReference type="AlphaFoldDB" id="A0AAD7Q2U5"/>
<keyword evidence="10" id="KW-1185">Reference proteome</keyword>
<sequence>MAQAARLSLRMQKELKLLLTDPPPGASFPLLTADSDLSTSLSTIDAQLEGPEGTVYSGGIFNIRIQIPERYPFQPPSVTFATPIYHPNIDNGGRICLDILNLPPKGAWQPSLNISTVLTSIGLLLSEPNPDDGLMCEASREFKYNKRAFDQKAQSMTEKYARAGVNGAFSVSQCSGTTLQSSMMDAKVTNKHAHTEAIEHVISHNRHRGNNQQFLSEYMSPTKSSTKIRNGYEGVMEAPKECLFPSELRQQIEIERTEKEPKGMLTVHNVNKENLFGTRRKLSLETLGQLQKKSPTINNIYVDSLGSTVLQPVSCSQQQLHGDQDSSSTNDSADMCDQKLQMEPWNSCQISSGNEKRMTVASGVSSSQPHSNVCYEASVIPSAINENKPHPHKELTDRMDHESISPKCKKVCSVGKKLSLGSRGSSLAQGYNNKENLVPIHESPIMQPQSFFMASSMSSLVSQVGESFERGSVTNDLCASHKKLGICRKLSLGPLVQLQGRNDKDRQTASNSCYLSTDPSKSFSEQQNHMWNDKLESNQDHEGDSAGSTGQKGAEGPPMSDVVVMDSEDSENEQRIKPLRHKVTVARKRLGRWKVRA</sequence>
<dbReference type="Pfam" id="PF00179">
    <property type="entry name" value="UQ_con"/>
    <property type="match status" value="1"/>
</dbReference>
<dbReference type="KEGG" id="qsa:O6P43_004037"/>
<dbReference type="InterPro" id="IPR000608">
    <property type="entry name" value="UBC"/>
</dbReference>
<feature type="region of interest" description="Disordered" evidence="7">
    <location>
        <begin position="501"/>
        <end position="580"/>
    </location>
</feature>
<dbReference type="Proteomes" id="UP001163823">
    <property type="component" value="Chromosome 3"/>
</dbReference>
<evidence type="ECO:0000313" key="10">
    <source>
        <dbReference type="Proteomes" id="UP001163823"/>
    </source>
</evidence>
<protein>
    <recommendedName>
        <fullName evidence="1">E2 ubiquitin-conjugating enzyme</fullName>
        <ecNumber evidence="1">2.3.2.23</ecNumber>
    </recommendedName>
</protein>
<evidence type="ECO:0000259" key="8">
    <source>
        <dbReference type="PROSITE" id="PS50127"/>
    </source>
</evidence>
<dbReference type="PROSITE" id="PS50127">
    <property type="entry name" value="UBC_2"/>
    <property type="match status" value="1"/>
</dbReference>
<dbReference type="InterPro" id="IPR016135">
    <property type="entry name" value="UBQ-conjugating_enzyme/RWD"/>
</dbReference>
<dbReference type="SMART" id="SM00212">
    <property type="entry name" value="UBCc"/>
    <property type="match status" value="1"/>
</dbReference>
<feature type="active site" description="Glycyl thioester intermediate" evidence="6">
    <location>
        <position position="96"/>
    </location>
</feature>
<feature type="compositionally biased region" description="Basic and acidic residues" evidence="7">
    <location>
        <begin position="531"/>
        <end position="544"/>
    </location>
</feature>
<dbReference type="GO" id="GO:0005524">
    <property type="term" value="F:ATP binding"/>
    <property type="evidence" value="ECO:0007669"/>
    <property type="project" value="UniProtKB-KW"/>
</dbReference>
<evidence type="ECO:0000313" key="9">
    <source>
        <dbReference type="EMBL" id="KAJ7973875.1"/>
    </source>
</evidence>
<keyword evidence="4" id="KW-0833">Ubl conjugation pathway</keyword>
<evidence type="ECO:0000256" key="3">
    <source>
        <dbReference type="ARBA" id="ARBA00022741"/>
    </source>
</evidence>
<dbReference type="EMBL" id="JARAOO010000003">
    <property type="protein sequence ID" value="KAJ7973875.1"/>
    <property type="molecule type" value="Genomic_DNA"/>
</dbReference>
<evidence type="ECO:0000256" key="1">
    <source>
        <dbReference type="ARBA" id="ARBA00012486"/>
    </source>
</evidence>
<evidence type="ECO:0000256" key="7">
    <source>
        <dbReference type="SAM" id="MobiDB-lite"/>
    </source>
</evidence>
<keyword evidence="2" id="KW-0808">Transferase</keyword>
<dbReference type="GO" id="GO:0061631">
    <property type="term" value="F:ubiquitin conjugating enzyme activity"/>
    <property type="evidence" value="ECO:0007669"/>
    <property type="project" value="UniProtKB-EC"/>
</dbReference>
<comment type="caution">
    <text evidence="9">The sequence shown here is derived from an EMBL/GenBank/DDBJ whole genome shotgun (WGS) entry which is preliminary data.</text>
</comment>
<proteinExistence type="predicted"/>
<keyword evidence="5" id="KW-0067">ATP-binding</keyword>